<dbReference type="SUPFAM" id="SSF52047">
    <property type="entry name" value="RNI-like"/>
    <property type="match status" value="1"/>
</dbReference>
<evidence type="ECO:0000313" key="1">
    <source>
        <dbReference type="EMBL" id="TDL27713.1"/>
    </source>
</evidence>
<protein>
    <submittedName>
        <fullName evidence="1">Uncharacterized protein</fullName>
    </submittedName>
</protein>
<gene>
    <name evidence="1" type="ORF">BD410DRAFT_781591</name>
</gene>
<reference evidence="1 2" key="1">
    <citation type="submission" date="2018-06" db="EMBL/GenBank/DDBJ databases">
        <title>A transcriptomic atlas of mushroom development highlights an independent origin of complex multicellularity.</title>
        <authorList>
            <consortium name="DOE Joint Genome Institute"/>
            <person name="Krizsan K."/>
            <person name="Almasi E."/>
            <person name="Merenyi Z."/>
            <person name="Sahu N."/>
            <person name="Viragh M."/>
            <person name="Koszo T."/>
            <person name="Mondo S."/>
            <person name="Kiss B."/>
            <person name="Balint B."/>
            <person name="Kues U."/>
            <person name="Barry K."/>
            <person name="Hegedus J.C."/>
            <person name="Henrissat B."/>
            <person name="Johnson J."/>
            <person name="Lipzen A."/>
            <person name="Ohm R."/>
            <person name="Nagy I."/>
            <person name="Pangilinan J."/>
            <person name="Yan J."/>
            <person name="Xiong Y."/>
            <person name="Grigoriev I.V."/>
            <person name="Hibbett D.S."/>
            <person name="Nagy L.G."/>
        </authorList>
    </citation>
    <scope>NUCLEOTIDE SEQUENCE [LARGE SCALE GENOMIC DNA]</scope>
    <source>
        <strain evidence="1 2">SZMC22713</strain>
    </source>
</reference>
<dbReference type="CDD" id="cd09917">
    <property type="entry name" value="F-box_SF"/>
    <property type="match status" value="1"/>
</dbReference>
<sequence length="450" mass="50512">MVSADNLNFDVLTQIFAYLYGNDLVSVSLVSRSFLTSVTPKLYQTLVFCQSQAKRYPRIFSPFTTILARPELATHVRTCDISAIANYKGRPHQQFMSECITALEKCQNLSRFYCTLNVLPSFLLVLTKKSRLEDIRVRASLEISQSKLLVEMKGLQSVALDSPSWSLMNLLPDWLGSMSPSLTHLTITRSNEISETILGPVLRRLPSLLGLQIISCPKVEHFKVLELVRHTPRLQNLAFTTWESPETSTCTYADLCHLQSLTMETRNHVSPDSVTALWSGIISTTSRSGAPLASLTLKTTRKSLIAHSLVQEIIKAHSATLQQLRLINCSIGNELLKDLAQKCDKLGKLCVAIPLHDIKQFARSISESMSLHTLVDVPEPHGSHAPGRSLREDDVRELMYWSPKLRRIISDNRSWEGNKLSTGALQITLERFRLAAMKSEFMITTDPAFD</sequence>
<dbReference type="InterPro" id="IPR032675">
    <property type="entry name" value="LRR_dom_sf"/>
</dbReference>
<proteinExistence type="predicted"/>
<organism evidence="1 2">
    <name type="scientific">Rickenella mellea</name>
    <dbReference type="NCBI Taxonomy" id="50990"/>
    <lineage>
        <taxon>Eukaryota</taxon>
        <taxon>Fungi</taxon>
        <taxon>Dikarya</taxon>
        <taxon>Basidiomycota</taxon>
        <taxon>Agaricomycotina</taxon>
        <taxon>Agaricomycetes</taxon>
        <taxon>Hymenochaetales</taxon>
        <taxon>Rickenellaceae</taxon>
        <taxon>Rickenella</taxon>
    </lineage>
</organism>
<accession>A0A4Y7QJA1</accession>
<dbReference type="Gene3D" id="3.80.10.10">
    <property type="entry name" value="Ribonuclease Inhibitor"/>
    <property type="match status" value="1"/>
</dbReference>
<dbReference type="AlphaFoldDB" id="A0A4Y7QJA1"/>
<keyword evidence="2" id="KW-1185">Reference proteome</keyword>
<dbReference type="OrthoDB" id="3005567at2759"/>
<dbReference type="Proteomes" id="UP000294933">
    <property type="component" value="Unassembled WGS sequence"/>
</dbReference>
<dbReference type="VEuPathDB" id="FungiDB:BD410DRAFT_781591"/>
<dbReference type="STRING" id="50990.A0A4Y7QJA1"/>
<dbReference type="EMBL" id="ML170158">
    <property type="protein sequence ID" value="TDL27713.1"/>
    <property type="molecule type" value="Genomic_DNA"/>
</dbReference>
<name>A0A4Y7QJA1_9AGAM</name>
<evidence type="ECO:0000313" key="2">
    <source>
        <dbReference type="Proteomes" id="UP000294933"/>
    </source>
</evidence>